<dbReference type="EMBL" id="ML208608">
    <property type="protein sequence ID" value="TFK62064.1"/>
    <property type="molecule type" value="Genomic_DNA"/>
</dbReference>
<proteinExistence type="predicted"/>
<evidence type="ECO:0000313" key="2">
    <source>
        <dbReference type="Proteomes" id="UP000308600"/>
    </source>
</evidence>
<organism evidence="1 2">
    <name type="scientific">Pluteus cervinus</name>
    <dbReference type="NCBI Taxonomy" id="181527"/>
    <lineage>
        <taxon>Eukaryota</taxon>
        <taxon>Fungi</taxon>
        <taxon>Dikarya</taxon>
        <taxon>Basidiomycota</taxon>
        <taxon>Agaricomycotina</taxon>
        <taxon>Agaricomycetes</taxon>
        <taxon>Agaricomycetidae</taxon>
        <taxon>Agaricales</taxon>
        <taxon>Pluteineae</taxon>
        <taxon>Pluteaceae</taxon>
        <taxon>Pluteus</taxon>
    </lineage>
</organism>
<name>A0ACD3A8U4_9AGAR</name>
<sequence length="963" mass="105377">MELDLPNGESVWIEYHVDILRGSRSELWRELIGTTVKGIKGGQTRRIFSSKPSKPANLATTLRISYITSTALNQQCRPALLLGLMRRSFVLVSNTHLESLSSHVLSGASVTPAALMAAAAAQAPASAAPPPAAVQAPAVVPKKAAGKKRGAPASSDGGSDHAPESDSDKYPGQTEPAVVHKKKAPITVKRYKTSTESKTSDDAHNREMDEKELQAYYADVELARRLDRAYAKPASKTRRPATSRGFLTQTQPAVETTKAVRQPYPTSDEMGDSAAENPSGSDADDDMDVEPLTLDPPVVPKMPRSQVGSKKDNRKQQPHLNSEEEGDMDVDPAPVAPRIPRSQVGKEKRKAKQQPGSDADDDEAVVPVASGVRKSHVQRVSKDLVPHNHNGWRHGIDTPESPPLAPAISRTKKSHKEKREEQLTCSDDEGNDVDADRFAFVASQRPKPVVSKGKQKARSESPLPELHQSPSPELLPLPLTYRPMHILSKGRQMTRPESPLPALDLDVSTESLSPELLPPPVTYRPIPLPAIRPQPKPRLAKPKTVVDVVGPTTSPAHHHHEIAWRESAPSMSPTPPPVEEIMRSQRHHHPAGKTKQDAPQHRRTQKLEPEVEIDEKLREPPMVKQAPSHSDLIASSSGSGGPSGAALAQTEGESSDDERIPATTPERVELMTYPWYTTPEAGWRSVDGARLTIMPSDLRSMTRGSLEDWKCIKKRKNFSRHGQFVNLGKMDYTIFKLKSITEKSAYLVFEESRELVICVIVGMASSSSLSKPCLLPAQKPTTKAGKVPEDLVHKSILLAPVADQIDSALGNMQLILEDELKGYGTDIRGPSLDGAGLVFSTTSRKQSAIPPPAVLRKPKTVKKKVLSKYITNRSSSSSSEYSEYPNVKSCDAEVPIYEGRASRGPGFCFTAEDFENLASRQRYEHPELEDNALVAIGYSINVFGDRNYSAALSFNVQFVIRLF</sequence>
<protein>
    <submittedName>
        <fullName evidence="1">Uncharacterized protein</fullName>
    </submittedName>
</protein>
<reference evidence="1 2" key="1">
    <citation type="journal article" date="2019" name="Nat. Ecol. Evol.">
        <title>Megaphylogeny resolves global patterns of mushroom evolution.</title>
        <authorList>
            <person name="Varga T."/>
            <person name="Krizsan K."/>
            <person name="Foldi C."/>
            <person name="Dima B."/>
            <person name="Sanchez-Garcia M."/>
            <person name="Sanchez-Ramirez S."/>
            <person name="Szollosi G.J."/>
            <person name="Szarkandi J.G."/>
            <person name="Papp V."/>
            <person name="Albert L."/>
            <person name="Andreopoulos W."/>
            <person name="Angelini C."/>
            <person name="Antonin V."/>
            <person name="Barry K.W."/>
            <person name="Bougher N.L."/>
            <person name="Buchanan P."/>
            <person name="Buyck B."/>
            <person name="Bense V."/>
            <person name="Catcheside P."/>
            <person name="Chovatia M."/>
            <person name="Cooper J."/>
            <person name="Damon W."/>
            <person name="Desjardin D."/>
            <person name="Finy P."/>
            <person name="Geml J."/>
            <person name="Haridas S."/>
            <person name="Hughes K."/>
            <person name="Justo A."/>
            <person name="Karasinski D."/>
            <person name="Kautmanova I."/>
            <person name="Kiss B."/>
            <person name="Kocsube S."/>
            <person name="Kotiranta H."/>
            <person name="LaButti K.M."/>
            <person name="Lechner B.E."/>
            <person name="Liimatainen K."/>
            <person name="Lipzen A."/>
            <person name="Lukacs Z."/>
            <person name="Mihaltcheva S."/>
            <person name="Morgado L.N."/>
            <person name="Niskanen T."/>
            <person name="Noordeloos M.E."/>
            <person name="Ohm R.A."/>
            <person name="Ortiz-Santana B."/>
            <person name="Ovrebo C."/>
            <person name="Racz N."/>
            <person name="Riley R."/>
            <person name="Savchenko A."/>
            <person name="Shiryaev A."/>
            <person name="Soop K."/>
            <person name="Spirin V."/>
            <person name="Szebenyi C."/>
            <person name="Tomsovsky M."/>
            <person name="Tulloss R.E."/>
            <person name="Uehling J."/>
            <person name="Grigoriev I.V."/>
            <person name="Vagvolgyi C."/>
            <person name="Papp T."/>
            <person name="Martin F.M."/>
            <person name="Miettinen O."/>
            <person name="Hibbett D.S."/>
            <person name="Nagy L.G."/>
        </authorList>
    </citation>
    <scope>NUCLEOTIDE SEQUENCE [LARGE SCALE GENOMIC DNA]</scope>
    <source>
        <strain evidence="1 2">NL-1719</strain>
    </source>
</reference>
<evidence type="ECO:0000313" key="1">
    <source>
        <dbReference type="EMBL" id="TFK62064.1"/>
    </source>
</evidence>
<dbReference type="Proteomes" id="UP000308600">
    <property type="component" value="Unassembled WGS sequence"/>
</dbReference>
<keyword evidence="2" id="KW-1185">Reference proteome</keyword>
<accession>A0ACD3A8U4</accession>
<gene>
    <name evidence="1" type="ORF">BDN72DRAFT_903541</name>
</gene>